<feature type="compositionally biased region" description="Low complexity" evidence="1">
    <location>
        <begin position="56"/>
        <end position="67"/>
    </location>
</feature>
<evidence type="ECO:0000313" key="3">
    <source>
        <dbReference type="Proteomes" id="UP001454036"/>
    </source>
</evidence>
<reference evidence="2 3" key="1">
    <citation type="submission" date="2024-01" db="EMBL/GenBank/DDBJ databases">
        <title>The complete chloroplast genome sequence of Lithospermum erythrorhizon: insights into the phylogenetic relationship among Boraginaceae species and the maternal lineages of purple gromwells.</title>
        <authorList>
            <person name="Okada T."/>
            <person name="Watanabe K."/>
        </authorList>
    </citation>
    <scope>NUCLEOTIDE SEQUENCE [LARGE SCALE GENOMIC DNA]</scope>
</reference>
<dbReference type="Proteomes" id="UP001454036">
    <property type="component" value="Unassembled WGS sequence"/>
</dbReference>
<dbReference type="EMBL" id="BAABME010003099">
    <property type="protein sequence ID" value="GAA0157409.1"/>
    <property type="molecule type" value="Genomic_DNA"/>
</dbReference>
<accession>A0AAV3Q052</accession>
<name>A0AAV3Q052_LITER</name>
<keyword evidence="3" id="KW-1185">Reference proteome</keyword>
<dbReference type="AlphaFoldDB" id="A0AAV3Q052"/>
<evidence type="ECO:0000313" key="2">
    <source>
        <dbReference type="EMBL" id="GAA0157409.1"/>
    </source>
</evidence>
<sequence>MTGERVPLFWQAKMVKKFPRTPWKSIAHKRLRSEILDLTEDPPMSIPPEREVPRESSSLNPSISGSLPEEDVDSAPKIDEESTLWRKQDVFRASRPLLLERIRKDYDAIRDPLEIHGVVARHLIKALNASHALACRADLLGDARAEACEKERPLQFQVVELTKEVERLKVAATLALKEKKEATA</sequence>
<feature type="region of interest" description="Disordered" evidence="1">
    <location>
        <begin position="37"/>
        <end position="79"/>
    </location>
</feature>
<protein>
    <submittedName>
        <fullName evidence="2">Uncharacterized protein</fullName>
    </submittedName>
</protein>
<organism evidence="2 3">
    <name type="scientific">Lithospermum erythrorhizon</name>
    <name type="common">Purple gromwell</name>
    <name type="synonym">Lithospermum officinale var. erythrorhizon</name>
    <dbReference type="NCBI Taxonomy" id="34254"/>
    <lineage>
        <taxon>Eukaryota</taxon>
        <taxon>Viridiplantae</taxon>
        <taxon>Streptophyta</taxon>
        <taxon>Embryophyta</taxon>
        <taxon>Tracheophyta</taxon>
        <taxon>Spermatophyta</taxon>
        <taxon>Magnoliopsida</taxon>
        <taxon>eudicotyledons</taxon>
        <taxon>Gunneridae</taxon>
        <taxon>Pentapetalae</taxon>
        <taxon>asterids</taxon>
        <taxon>lamiids</taxon>
        <taxon>Boraginales</taxon>
        <taxon>Boraginaceae</taxon>
        <taxon>Boraginoideae</taxon>
        <taxon>Lithospermeae</taxon>
        <taxon>Lithospermum</taxon>
    </lineage>
</organism>
<gene>
    <name evidence="2" type="ORF">LIER_14682</name>
</gene>
<proteinExistence type="predicted"/>
<comment type="caution">
    <text evidence="2">The sequence shown here is derived from an EMBL/GenBank/DDBJ whole genome shotgun (WGS) entry which is preliminary data.</text>
</comment>
<evidence type="ECO:0000256" key="1">
    <source>
        <dbReference type="SAM" id="MobiDB-lite"/>
    </source>
</evidence>